<gene>
    <name evidence="10" type="ORF">ENO77_00925</name>
</gene>
<dbReference type="GO" id="GO:0006281">
    <property type="term" value="P:DNA repair"/>
    <property type="evidence" value="ECO:0007669"/>
    <property type="project" value="UniProtKB-KW"/>
</dbReference>
<keyword evidence="8" id="KW-0234">DNA repair</keyword>
<evidence type="ECO:0000256" key="8">
    <source>
        <dbReference type="ARBA" id="ARBA00023204"/>
    </source>
</evidence>
<evidence type="ECO:0000256" key="4">
    <source>
        <dbReference type="ARBA" id="ARBA00022763"/>
    </source>
</evidence>
<evidence type="ECO:0000256" key="2">
    <source>
        <dbReference type="ARBA" id="ARBA00008343"/>
    </source>
</evidence>
<dbReference type="GO" id="GO:0016798">
    <property type="term" value="F:hydrolase activity, acting on glycosyl bonds"/>
    <property type="evidence" value="ECO:0007669"/>
    <property type="project" value="UniProtKB-KW"/>
</dbReference>
<evidence type="ECO:0000256" key="5">
    <source>
        <dbReference type="ARBA" id="ARBA00022801"/>
    </source>
</evidence>
<dbReference type="GO" id="GO:0046872">
    <property type="term" value="F:metal ion binding"/>
    <property type="evidence" value="ECO:0007669"/>
    <property type="project" value="UniProtKB-KW"/>
</dbReference>
<protein>
    <submittedName>
        <fullName evidence="10">Iron-sulfur cluster loop</fullName>
    </submittedName>
</protein>
<dbReference type="InterPro" id="IPR003651">
    <property type="entry name" value="Endonuclease3_FeS-loop_motif"/>
</dbReference>
<proteinExistence type="inferred from homology"/>
<dbReference type="InterPro" id="IPR011257">
    <property type="entry name" value="DNA_glycosylase"/>
</dbReference>
<evidence type="ECO:0000313" key="10">
    <source>
        <dbReference type="EMBL" id="HEW52734.1"/>
    </source>
</evidence>
<dbReference type="EMBL" id="DSGT01000002">
    <property type="protein sequence ID" value="HEW52734.1"/>
    <property type="molecule type" value="Genomic_DNA"/>
</dbReference>
<dbReference type="PROSITE" id="PS00764">
    <property type="entry name" value="ENDONUCLEASE_III_1"/>
    <property type="match status" value="1"/>
</dbReference>
<dbReference type="SUPFAM" id="SSF48150">
    <property type="entry name" value="DNA-glycosylase"/>
    <property type="match status" value="1"/>
</dbReference>
<organism evidence="10">
    <name type="scientific">Ignisphaera aggregans</name>
    <dbReference type="NCBI Taxonomy" id="334771"/>
    <lineage>
        <taxon>Archaea</taxon>
        <taxon>Thermoproteota</taxon>
        <taxon>Thermoprotei</taxon>
        <taxon>Desulfurococcales</taxon>
        <taxon>Desulfurococcaceae</taxon>
        <taxon>Ignisphaera</taxon>
    </lineage>
</organism>
<sequence>MPWIDIDRVRSISTVLAKFQMKPLNPFDTMFYPPPGDPPEAVLMYFLVMVAMDHRLSRPLKKYTAFIDGVELHGADLLYRLGMNMYTRNPEFFTPRKLSEIKVEEVLAWLSVGGASPPDPIIRAALLRDLGIKILKLFDGDPSRVIKDCGGYLRKPDGYGFADIMRVFKAYSDPVEKKTMLLAKFLCYRGLLKIVDRDNIRVPVDNHLTRIALRWGIVVLEKHLEDKVLQGEEVGFDDDIVIRYSVREAYRHLAAYANLDPFTLDDFLWSFGRSICLRDKPLCEKCGLRDICRAFETKMFINEHTYFNTWYY</sequence>
<comment type="cofactor">
    <cofactor evidence="1">
        <name>[4Fe-4S] cluster</name>
        <dbReference type="ChEBI" id="CHEBI:49883"/>
    </cofactor>
</comment>
<keyword evidence="9" id="KW-0326">Glycosidase</keyword>
<reference evidence="10" key="1">
    <citation type="journal article" date="2020" name="mSystems">
        <title>Genome- and Community-Level Interaction Insights into Carbon Utilization and Element Cycling Functions of Hydrothermarchaeota in Hydrothermal Sediment.</title>
        <authorList>
            <person name="Zhou Z."/>
            <person name="Liu Y."/>
            <person name="Xu W."/>
            <person name="Pan J."/>
            <person name="Luo Z.H."/>
            <person name="Li M."/>
        </authorList>
    </citation>
    <scope>NUCLEOTIDE SEQUENCE [LARGE SCALE GENOMIC DNA]</scope>
    <source>
        <strain evidence="10">SpSt-16</strain>
    </source>
</reference>
<comment type="caution">
    <text evidence="10">The sequence shown here is derived from an EMBL/GenBank/DDBJ whole genome shotgun (WGS) entry which is preliminary data.</text>
</comment>
<evidence type="ECO:0000256" key="9">
    <source>
        <dbReference type="ARBA" id="ARBA00023295"/>
    </source>
</evidence>
<keyword evidence="4" id="KW-0227">DNA damage</keyword>
<evidence type="ECO:0000256" key="7">
    <source>
        <dbReference type="ARBA" id="ARBA00023014"/>
    </source>
</evidence>
<dbReference type="GO" id="GO:0140097">
    <property type="term" value="F:catalytic activity, acting on DNA"/>
    <property type="evidence" value="ECO:0007669"/>
    <property type="project" value="UniProtKB-ARBA"/>
</dbReference>
<keyword evidence="6" id="KW-0408">Iron</keyword>
<dbReference type="GO" id="GO:0051539">
    <property type="term" value="F:4 iron, 4 sulfur cluster binding"/>
    <property type="evidence" value="ECO:0007669"/>
    <property type="project" value="InterPro"/>
</dbReference>
<dbReference type="Gene3D" id="1.10.1670.10">
    <property type="entry name" value="Helix-hairpin-Helix base-excision DNA repair enzymes (C-terminal)"/>
    <property type="match status" value="1"/>
</dbReference>
<dbReference type="InterPro" id="IPR023170">
    <property type="entry name" value="HhH_base_excis_C"/>
</dbReference>
<name>A0A7C2VAT0_9CREN</name>
<keyword evidence="3" id="KW-0479">Metal-binding</keyword>
<keyword evidence="5" id="KW-0378">Hydrolase</keyword>
<accession>A0A7C2VAT0</accession>
<evidence type="ECO:0000256" key="3">
    <source>
        <dbReference type="ARBA" id="ARBA00022723"/>
    </source>
</evidence>
<comment type="similarity">
    <text evidence="2">Belongs to the Nth/MutY family.</text>
</comment>
<dbReference type="AlphaFoldDB" id="A0A7C2VAT0"/>
<evidence type="ECO:0000256" key="1">
    <source>
        <dbReference type="ARBA" id="ARBA00001966"/>
    </source>
</evidence>
<keyword evidence="7" id="KW-0411">Iron-sulfur</keyword>
<dbReference type="InterPro" id="IPR004035">
    <property type="entry name" value="Endouclease-III_FeS-bd_BS"/>
</dbReference>
<dbReference type="SMART" id="SM00525">
    <property type="entry name" value="FES"/>
    <property type="match status" value="1"/>
</dbReference>
<evidence type="ECO:0000256" key="6">
    <source>
        <dbReference type="ARBA" id="ARBA00023004"/>
    </source>
</evidence>